<keyword evidence="8" id="KW-0872">Ion channel impairing toxin</keyword>
<gene>
    <name evidence="12" type="primary">KTx</name>
</gene>
<evidence type="ECO:0000256" key="4">
    <source>
        <dbReference type="ARBA" id="ARBA00022525"/>
    </source>
</evidence>
<dbReference type="GO" id="GO:0090729">
    <property type="term" value="F:toxin activity"/>
    <property type="evidence" value="ECO:0007669"/>
    <property type="project" value="UniProtKB-KW"/>
</dbReference>
<dbReference type="GO" id="GO:0005576">
    <property type="term" value="C:extracellular region"/>
    <property type="evidence" value="ECO:0007669"/>
    <property type="project" value="UniProtKB-SubCell"/>
</dbReference>
<comment type="subcellular location">
    <subcellularLocation>
        <location evidence="1">Nematocyst</location>
    </subcellularLocation>
    <subcellularLocation>
        <location evidence="2">Secreted</location>
    </subcellularLocation>
</comment>
<evidence type="ECO:0000313" key="12">
    <source>
        <dbReference type="EMBL" id="ALL34551.1"/>
    </source>
</evidence>
<evidence type="ECO:0000256" key="2">
    <source>
        <dbReference type="ARBA" id="ARBA00004613"/>
    </source>
</evidence>
<feature type="chain" id="PRO_5006589093" evidence="11">
    <location>
        <begin position="21"/>
        <end position="72"/>
    </location>
</feature>
<sequence length="72" mass="7829">MSSRLFLLVVLAVLVVTSVAMDNDEENNLILSKRSCLCKGQTGIFYLSNKEGCPSGMGYKDACVYRLGSCCI</sequence>
<evidence type="ECO:0000256" key="7">
    <source>
        <dbReference type="ARBA" id="ARBA00022773"/>
    </source>
</evidence>
<evidence type="ECO:0000256" key="11">
    <source>
        <dbReference type="SAM" id="SignalP"/>
    </source>
</evidence>
<dbReference type="InterPro" id="IPR012414">
    <property type="entry name" value="BDS_K_chnl_tox"/>
</dbReference>
<comment type="similarity">
    <text evidence="3">Belongs to the sea anemone type 3 (BDS) potassium channel toxin family.</text>
</comment>
<feature type="signal peptide" evidence="11">
    <location>
        <begin position="1"/>
        <end position="20"/>
    </location>
</feature>
<protein>
    <submittedName>
        <fullName evidence="12">Type III potassium channel toxin protein</fullName>
    </submittedName>
</protein>
<dbReference type="GO" id="GO:0034220">
    <property type="term" value="P:monoatomic ion transmembrane transport"/>
    <property type="evidence" value="ECO:0007669"/>
    <property type="project" value="UniProtKB-KW"/>
</dbReference>
<organism evidence="12">
    <name type="scientific">Anemonia sulcata</name>
    <name type="common">Mediterranean snakelocks sea anemone</name>
    <dbReference type="NCBI Taxonomy" id="6108"/>
    <lineage>
        <taxon>Eukaryota</taxon>
        <taxon>Metazoa</taxon>
        <taxon>Cnidaria</taxon>
        <taxon>Anthozoa</taxon>
        <taxon>Hexacorallia</taxon>
        <taxon>Actiniaria</taxon>
        <taxon>Actiniidae</taxon>
        <taxon>Anemonia</taxon>
    </lineage>
</organism>
<dbReference type="GO" id="GO:0042151">
    <property type="term" value="C:nematocyst"/>
    <property type="evidence" value="ECO:0007669"/>
    <property type="project" value="UniProtKB-SubCell"/>
</dbReference>
<keyword evidence="6" id="KW-0800">Toxin</keyword>
<proteinExistence type="evidence at transcript level"/>
<evidence type="ECO:0000256" key="9">
    <source>
        <dbReference type="ARBA" id="ARBA00023157"/>
    </source>
</evidence>
<keyword evidence="10" id="KW-0166">Nematocyst</keyword>
<keyword evidence="7" id="KW-0632">Potassium channel impairing toxin</keyword>
<dbReference type="Pfam" id="PF07936">
    <property type="entry name" value="Defensin_4"/>
    <property type="match status" value="1"/>
</dbReference>
<dbReference type="Gene3D" id="2.20.20.10">
    <property type="entry name" value="Anthopleurin-A"/>
    <property type="match status" value="1"/>
</dbReference>
<keyword evidence="4" id="KW-0964">Secreted</keyword>
<keyword evidence="9" id="KW-1015">Disulfide bond</keyword>
<keyword evidence="12" id="KW-0407">Ion channel</keyword>
<keyword evidence="11" id="KW-0732">Signal</keyword>
<evidence type="ECO:0000256" key="3">
    <source>
        <dbReference type="ARBA" id="ARBA00007488"/>
    </source>
</evidence>
<evidence type="ECO:0000256" key="6">
    <source>
        <dbReference type="ARBA" id="ARBA00022656"/>
    </source>
</evidence>
<dbReference type="EMBL" id="KT948961">
    <property type="protein sequence ID" value="ALL34551.1"/>
    <property type="molecule type" value="mRNA"/>
</dbReference>
<dbReference type="GO" id="GO:0008200">
    <property type="term" value="F:ion channel inhibitor activity"/>
    <property type="evidence" value="ECO:0007669"/>
    <property type="project" value="InterPro"/>
</dbReference>
<evidence type="ECO:0000256" key="8">
    <source>
        <dbReference type="ARBA" id="ARBA00022872"/>
    </source>
</evidence>
<keyword evidence="5" id="KW-1220">Voltage-gated potassium channel impairing toxin</keyword>
<evidence type="ECO:0000256" key="5">
    <source>
        <dbReference type="ARBA" id="ARBA00022635"/>
    </source>
</evidence>
<accession>A0A0S1M1A2</accession>
<keyword evidence="12" id="KW-0406">Ion transport</keyword>
<dbReference type="AlphaFoldDB" id="A0A0S1M1A2"/>
<dbReference type="GO" id="GO:0015459">
    <property type="term" value="F:potassium channel regulator activity"/>
    <property type="evidence" value="ECO:0007669"/>
    <property type="project" value="UniProtKB-KW"/>
</dbReference>
<reference evidence="12" key="1">
    <citation type="journal article" date="2015" name="Toxicon">
        <title>Multi-copy venom genes hidden in de novo transcriptome assemblies, a cautionary tale with the snakelocks sea anemone Anemonia sulcata (Pennant, 1977).</title>
        <authorList>
            <person name="Macrander J."/>
            <person name="Broe M."/>
            <person name="Daly M."/>
        </authorList>
    </citation>
    <scope>NUCLEOTIDE SEQUENCE</scope>
</reference>
<evidence type="ECO:0000256" key="1">
    <source>
        <dbReference type="ARBA" id="ARBA00004532"/>
    </source>
</evidence>
<dbReference type="InterPro" id="IPR023355">
    <property type="entry name" value="Myo_ane_neurotoxin_sf"/>
</dbReference>
<name>A0A0S1M1A2_ANESU</name>
<keyword evidence="12" id="KW-0813">Transport</keyword>
<evidence type="ECO:0000256" key="10">
    <source>
        <dbReference type="ARBA" id="ARBA00023331"/>
    </source>
</evidence>